<protein>
    <recommendedName>
        <fullName evidence="6">Chromosome partition protein Smc</fullName>
    </recommendedName>
</protein>
<dbReference type="Gene3D" id="3.40.50.300">
    <property type="entry name" value="P-loop containing nucleotide triphosphate hydrolases"/>
    <property type="match status" value="2"/>
</dbReference>
<dbReference type="GO" id="GO:0003677">
    <property type="term" value="F:DNA binding"/>
    <property type="evidence" value="ECO:0007669"/>
    <property type="project" value="UniProtKB-UniRule"/>
</dbReference>
<comment type="caution">
    <text evidence="8">The sequence shown here is derived from an EMBL/GenBank/DDBJ whole genome shotgun (WGS) entry which is preliminary data.</text>
</comment>
<feature type="binding site" evidence="6">
    <location>
        <begin position="34"/>
        <end position="41"/>
    </location>
    <ligand>
        <name>ATP</name>
        <dbReference type="ChEBI" id="CHEBI:30616"/>
    </ligand>
</feature>
<sequence>MTSRLKTLELQGYKTFASRTVFEFPGRITAIVGPNGSGKSNIADAIRWVLGEQSYTLLRGRKTEDMIFAGSELRPRASMASAMITFENEDGWLPIDYAEVSIARRAYRDGQNEYLLNGQRVRLKEISEILAQSGLAERTYTIIGQGLVDAALSLRPEERRKFFEEAAGIGLYRSRREEALNRLEQTRRNLERVQDILSELEPRLKSLEKQAARVIEYERIKADLRLLLREWYGYQWQRLQGELTHAREVLTVQENRLHQARLQSQQVEKWVQEIRLQVQRLREVLNEWHTQSAVVHRQREEINRTLAVLDERQRSLNEQKTTTQHDLTRLEEEHQQHSRRLQEVKEELDAQQTALRDAGQQAEAAQTAFAAKKAQRDQVEGEVRDLRRKLTRLETQQVEINARQRELFHRLERLESEENRLAQQIPQLADALHQSEIELHGVQKALDDLVGRRQQVEVGLLDLQEKQRLLEESRSQLYEQNNAIRAELARKQAERKVLEQAEKKLSGLGQGVKLIMMAAEQRKIGGEIHPISRLIEVPAELTTALAAVLGDRLEGLAVESGVEPEEVFQVLENAENGRAVLFPLEWLRGESHYPAPQEENVIGNAAELVSYPPAMNQLVRLLLGKVWVVRDRKTARKLFPNQPPDLRIVTLRGEVFFGSGEVRAGKETRAEIISRPRQLRELSAEIRNLEKQLADGEAFLLENQKQREALENQRRATEKELEEAREQEKQQQRQLQKITMQVEQSRQKLNWQQSQVEQLTQQIQSSQKELKELTGQLDVLRRESQVVESNVREKQRLLNALVLDELQAQVVHWNTQVSVMERAMQDTQRRMKDFQQTLERNEQQQHTYRERLNQLDRFLAEIEEEKNRCKGEAARLNQAIDEVQSRIQPAEEELNELENKYEELQKELSAAQQNTAVAERHTTQAQLEFGRLRENLESLRQRIEEDFGLVAFEYQSEVSGPTPLPLEGMVEQLPAVKEIPPDLEENINRQRSQLRRIGAINPDAHAEYLSVKERYEFLIQQVADLKKADQDLREIIAELDGLMKTEFRKTFDAVAAEFKENFARLFGGGTARLVLENEENPTEGGIDIEARLPGRREQGLSLLSGGERSLTAVALIFSLLKVSPTPFCVLDEVDAMLDEANVGRFCELLQELSHNTQFIVITHNRNTVQVADVIYGVTMGKDTASQVISLRLDEVGEEMVR</sequence>
<keyword evidence="9" id="KW-1185">Reference proteome</keyword>
<dbReference type="Gene3D" id="1.10.287.1490">
    <property type="match status" value="1"/>
</dbReference>
<dbReference type="GO" id="GO:0005694">
    <property type="term" value="C:chromosome"/>
    <property type="evidence" value="ECO:0007669"/>
    <property type="project" value="InterPro"/>
</dbReference>
<feature type="coiled-coil region" evidence="6">
    <location>
        <begin position="679"/>
        <end position="942"/>
    </location>
</feature>
<dbReference type="InterPro" id="IPR003395">
    <property type="entry name" value="RecF/RecN/SMC_N"/>
</dbReference>
<dbReference type="InterPro" id="IPR027417">
    <property type="entry name" value="P-loop_NTPase"/>
</dbReference>
<dbReference type="InterPro" id="IPR024704">
    <property type="entry name" value="SMC"/>
</dbReference>
<proteinExistence type="inferred from homology"/>
<dbReference type="PATRIC" id="fig|360411.5.peg.2558"/>
<dbReference type="Proteomes" id="UP000050514">
    <property type="component" value="Unassembled WGS sequence"/>
</dbReference>
<dbReference type="OrthoDB" id="9808768at2"/>
<dbReference type="SUPFAM" id="SSF75553">
    <property type="entry name" value="Smc hinge domain"/>
    <property type="match status" value="1"/>
</dbReference>
<dbReference type="Gene3D" id="6.10.140.1720">
    <property type="match status" value="1"/>
</dbReference>
<evidence type="ECO:0000256" key="5">
    <source>
        <dbReference type="ARBA" id="ARBA00023125"/>
    </source>
</evidence>
<dbReference type="HAMAP" id="MF_01894">
    <property type="entry name" value="Smc_prok"/>
    <property type="match status" value="1"/>
</dbReference>
<gene>
    <name evidence="6" type="primary">smc</name>
    <name evidence="8" type="ORF">AC812_14290</name>
</gene>
<evidence type="ECO:0000313" key="8">
    <source>
        <dbReference type="EMBL" id="KPL73938.1"/>
    </source>
</evidence>
<dbReference type="GO" id="GO:0005524">
    <property type="term" value="F:ATP binding"/>
    <property type="evidence" value="ECO:0007669"/>
    <property type="project" value="UniProtKB-UniRule"/>
</dbReference>
<dbReference type="PANTHER" id="PTHR43977">
    <property type="entry name" value="STRUCTURAL MAINTENANCE OF CHROMOSOMES PROTEIN 3"/>
    <property type="match status" value="1"/>
</dbReference>
<evidence type="ECO:0000259" key="7">
    <source>
        <dbReference type="SMART" id="SM00968"/>
    </source>
</evidence>
<dbReference type="RefSeq" id="WP_061917782.1">
    <property type="nucleotide sequence ID" value="NZ_DF967971.1"/>
</dbReference>
<keyword evidence="5 6" id="KW-0238">DNA-binding</keyword>
<dbReference type="GO" id="GO:0005737">
    <property type="term" value="C:cytoplasm"/>
    <property type="evidence" value="ECO:0007669"/>
    <property type="project" value="UniProtKB-SubCell"/>
</dbReference>
<dbReference type="GO" id="GO:0006260">
    <property type="term" value="P:DNA replication"/>
    <property type="evidence" value="ECO:0007669"/>
    <property type="project" value="UniProtKB-UniRule"/>
</dbReference>
<dbReference type="GO" id="GO:0030261">
    <property type="term" value="P:chromosome condensation"/>
    <property type="evidence" value="ECO:0007669"/>
    <property type="project" value="InterPro"/>
</dbReference>
<keyword evidence="2 6" id="KW-0547">Nucleotide-binding</keyword>
<evidence type="ECO:0000313" key="9">
    <source>
        <dbReference type="Proteomes" id="UP000050514"/>
    </source>
</evidence>
<dbReference type="Pfam" id="PF02463">
    <property type="entry name" value="SMC_N"/>
    <property type="match status" value="1"/>
</dbReference>
<dbReference type="STRING" id="360411.AC812_14290"/>
<feature type="domain" description="SMC hinge" evidence="7">
    <location>
        <begin position="525"/>
        <end position="639"/>
    </location>
</feature>
<dbReference type="GO" id="GO:0016887">
    <property type="term" value="F:ATP hydrolysis activity"/>
    <property type="evidence" value="ECO:0007669"/>
    <property type="project" value="InterPro"/>
</dbReference>
<dbReference type="PIRSF" id="PIRSF005719">
    <property type="entry name" value="SMC"/>
    <property type="match status" value="1"/>
</dbReference>
<feature type="coiled-coil region" evidence="6">
    <location>
        <begin position="271"/>
        <end position="431"/>
    </location>
</feature>
<name>A0A0N8GM03_9CHLR</name>
<dbReference type="GO" id="GO:0007059">
    <property type="term" value="P:chromosome segregation"/>
    <property type="evidence" value="ECO:0007669"/>
    <property type="project" value="UniProtKB-UniRule"/>
</dbReference>
<comment type="similarity">
    <text evidence="6">Belongs to the SMC family.</text>
</comment>
<dbReference type="NCBIfam" id="TIGR02168">
    <property type="entry name" value="SMC_prok_B"/>
    <property type="match status" value="1"/>
</dbReference>
<dbReference type="AlphaFoldDB" id="A0A0N8GM03"/>
<evidence type="ECO:0000256" key="6">
    <source>
        <dbReference type="HAMAP-Rule" id="MF_01894"/>
    </source>
</evidence>
<organism evidence="8 9">
    <name type="scientific">Bellilinea caldifistulae</name>
    <dbReference type="NCBI Taxonomy" id="360411"/>
    <lineage>
        <taxon>Bacteria</taxon>
        <taxon>Bacillati</taxon>
        <taxon>Chloroflexota</taxon>
        <taxon>Anaerolineae</taxon>
        <taxon>Anaerolineales</taxon>
        <taxon>Anaerolineaceae</taxon>
        <taxon>Bellilinea</taxon>
    </lineage>
</organism>
<dbReference type="InterPro" id="IPR010935">
    <property type="entry name" value="SMC_hinge"/>
</dbReference>
<reference evidence="8 9" key="1">
    <citation type="submission" date="2015-07" db="EMBL/GenBank/DDBJ databases">
        <title>Draft genome of Bellilinea caldifistulae DSM 17877.</title>
        <authorList>
            <person name="Hemp J."/>
            <person name="Ward L.M."/>
            <person name="Pace L.A."/>
            <person name="Fischer W.W."/>
        </authorList>
    </citation>
    <scope>NUCLEOTIDE SEQUENCE [LARGE SCALE GENOMIC DNA]</scope>
    <source>
        <strain evidence="8 9">GOMI-1</strain>
    </source>
</reference>
<dbReference type="InterPro" id="IPR011890">
    <property type="entry name" value="SMC_prok"/>
</dbReference>
<accession>A0A0N8GM03</accession>
<dbReference type="SUPFAM" id="SSF52540">
    <property type="entry name" value="P-loop containing nucleoside triphosphate hydrolases"/>
    <property type="match status" value="1"/>
</dbReference>
<keyword evidence="1 6" id="KW-0963">Cytoplasm</keyword>
<feature type="coiled-coil region" evidence="6">
    <location>
        <begin position="460"/>
        <end position="504"/>
    </location>
</feature>
<evidence type="ECO:0000256" key="3">
    <source>
        <dbReference type="ARBA" id="ARBA00022840"/>
    </source>
</evidence>
<evidence type="ECO:0000256" key="1">
    <source>
        <dbReference type="ARBA" id="ARBA00022490"/>
    </source>
</evidence>
<comment type="subcellular location">
    <subcellularLocation>
        <location evidence="6">Cytoplasm</location>
    </subcellularLocation>
</comment>
<comment type="subunit">
    <text evidence="6">Homodimer.</text>
</comment>
<keyword evidence="4 6" id="KW-0175">Coiled coil</keyword>
<dbReference type="SUPFAM" id="SSF57997">
    <property type="entry name" value="Tropomyosin"/>
    <property type="match status" value="2"/>
</dbReference>
<evidence type="ECO:0000256" key="4">
    <source>
        <dbReference type="ARBA" id="ARBA00023054"/>
    </source>
</evidence>
<keyword evidence="3 6" id="KW-0067">ATP-binding</keyword>
<comment type="function">
    <text evidence="6">Required for chromosome condensation and partitioning.</text>
</comment>
<dbReference type="GO" id="GO:0007062">
    <property type="term" value="P:sister chromatid cohesion"/>
    <property type="evidence" value="ECO:0007669"/>
    <property type="project" value="InterPro"/>
</dbReference>
<comment type="domain">
    <text evidence="6">Contains large globular domains required for ATP hydrolysis at each terminus and a third globular domain forming a flexible hinge near the middle of the molecule. These domains are separated by coiled-coil structures.</text>
</comment>
<dbReference type="Gene3D" id="3.30.70.1620">
    <property type="match status" value="1"/>
</dbReference>
<evidence type="ECO:0000256" key="2">
    <source>
        <dbReference type="ARBA" id="ARBA00022741"/>
    </source>
</evidence>
<dbReference type="Pfam" id="PF06470">
    <property type="entry name" value="SMC_hinge"/>
    <property type="match status" value="1"/>
</dbReference>
<feature type="coiled-coil region" evidence="6">
    <location>
        <begin position="169"/>
        <end position="210"/>
    </location>
</feature>
<dbReference type="EMBL" id="LGHJ01000019">
    <property type="protein sequence ID" value="KPL73938.1"/>
    <property type="molecule type" value="Genomic_DNA"/>
</dbReference>
<dbReference type="Gene3D" id="1.20.1060.20">
    <property type="match status" value="1"/>
</dbReference>
<dbReference type="InterPro" id="IPR036277">
    <property type="entry name" value="SMC_hinge_sf"/>
</dbReference>
<dbReference type="SMART" id="SM00968">
    <property type="entry name" value="SMC_hinge"/>
    <property type="match status" value="1"/>
</dbReference>